<reference evidence="14" key="1">
    <citation type="journal article" date="2015" name="MBio">
        <title>Genome-resolved metagenomic analysis reveals roles for candidate phyla and other microbial community members in biogeochemical transformations in oil reservoirs.</title>
        <authorList>
            <person name="Hu P."/>
            <person name="Tom L."/>
            <person name="Singh A."/>
            <person name="Thomas B.C."/>
            <person name="Baker B.J."/>
            <person name="Piceno Y.M."/>
            <person name="Andersen G.L."/>
            <person name="Banfield J.F."/>
        </authorList>
    </citation>
    <scope>NUCLEOTIDE SEQUENCE [LARGE SCALE GENOMIC DNA]</scope>
    <source>
        <strain evidence="14">46_47</strain>
        <strain evidence="15">46_70</strain>
    </source>
</reference>
<sequence length="425" mass="46819">MSDKRKLSTATQVAIYSVVLVVFILCASALFVYAVSENVFIRNYSAEMKKIFMDSPMGKGFRYGMGRMSIGRGSTEFYVRIDETVVQNPSELVAVPDVEGYVRTRIEGSSYLLYGFWNGTEKVVLGARMDDLDFFLESLATTLLLSLLVGVALSVIGGLLLGNRVSKPIKDTSRLLKEITMDDLSRRVESEPKTSELAELKESLNKALDRIQDGYSRQEQFSSDIAHEIRSPLTSILGFSRLIKRWGSSDPEVVKEAAESISDTADKMMTITESLLFLSQPSIELNFTTFSIRELVDELISNTSSAKSLDFKIDVPDIDISSDRVLLKIVLKILVENAIKFGKDGPIEIVWSNGVLSVRDYGKGIEKDEIGKIFDRFYRSDSSRGSEGHGLGLSIASKICKVLGLSIGADNCADGGAVFKVGGLR</sequence>
<feature type="transmembrane region" description="Helical" evidence="10">
    <location>
        <begin position="12"/>
        <end position="35"/>
    </location>
</feature>
<dbReference type="CDD" id="cd00075">
    <property type="entry name" value="HATPase"/>
    <property type="match status" value="1"/>
</dbReference>
<dbReference type="InterPro" id="IPR004358">
    <property type="entry name" value="Sig_transdc_His_kin-like_C"/>
</dbReference>
<keyword evidence="9 10" id="KW-0472">Membrane</keyword>
<evidence type="ECO:0000256" key="4">
    <source>
        <dbReference type="ARBA" id="ARBA00022553"/>
    </source>
</evidence>
<dbReference type="Pfam" id="PF00672">
    <property type="entry name" value="HAMP"/>
    <property type="match status" value="1"/>
</dbReference>
<evidence type="ECO:0000313" key="15">
    <source>
        <dbReference type="EMBL" id="KUK89733.1"/>
    </source>
</evidence>
<dbReference type="PATRIC" id="fig|1236046.5.peg.503"/>
<dbReference type="PROSITE" id="PS50885">
    <property type="entry name" value="HAMP"/>
    <property type="match status" value="1"/>
</dbReference>
<dbReference type="AlphaFoldDB" id="A0A124FU33"/>
<feature type="domain" description="HAMP" evidence="12">
    <location>
        <begin position="163"/>
        <end position="216"/>
    </location>
</feature>
<dbReference type="EC" id="2.7.13.3" evidence="3"/>
<dbReference type="InterPro" id="IPR005467">
    <property type="entry name" value="His_kinase_dom"/>
</dbReference>
<dbReference type="EMBL" id="LGGH01000111">
    <property type="protein sequence ID" value="KUK67286.1"/>
    <property type="molecule type" value="Genomic_DNA"/>
</dbReference>
<evidence type="ECO:0000256" key="3">
    <source>
        <dbReference type="ARBA" id="ARBA00012438"/>
    </source>
</evidence>
<dbReference type="Pfam" id="PF00512">
    <property type="entry name" value="HisKA"/>
    <property type="match status" value="1"/>
</dbReference>
<evidence type="ECO:0000313" key="16">
    <source>
        <dbReference type="Proteomes" id="UP000054260"/>
    </source>
</evidence>
<evidence type="ECO:0000256" key="1">
    <source>
        <dbReference type="ARBA" id="ARBA00000085"/>
    </source>
</evidence>
<dbReference type="Proteomes" id="UP000055014">
    <property type="component" value="Unassembled WGS sequence"/>
</dbReference>
<dbReference type="InterPro" id="IPR036890">
    <property type="entry name" value="HATPase_C_sf"/>
</dbReference>
<evidence type="ECO:0000256" key="7">
    <source>
        <dbReference type="ARBA" id="ARBA00022777"/>
    </source>
</evidence>
<name>A0A124FU33_9BACT</name>
<evidence type="ECO:0000256" key="9">
    <source>
        <dbReference type="ARBA" id="ARBA00023136"/>
    </source>
</evidence>
<dbReference type="PROSITE" id="PS50109">
    <property type="entry name" value="HIS_KIN"/>
    <property type="match status" value="1"/>
</dbReference>
<evidence type="ECO:0000313" key="18">
    <source>
        <dbReference type="Proteomes" id="UP000264215"/>
    </source>
</evidence>
<comment type="subcellular location">
    <subcellularLocation>
        <location evidence="2">Membrane</location>
        <topology evidence="2">Multi-pass membrane protein</topology>
    </subcellularLocation>
</comment>
<feature type="domain" description="Histidine kinase" evidence="11">
    <location>
        <begin position="224"/>
        <end position="421"/>
    </location>
</feature>
<evidence type="ECO:0000313" key="17">
    <source>
        <dbReference type="Proteomes" id="UP000055014"/>
    </source>
</evidence>
<keyword evidence="4" id="KW-0597">Phosphoprotein</keyword>
<dbReference type="SUPFAM" id="SSF55874">
    <property type="entry name" value="ATPase domain of HSP90 chaperone/DNA topoisomerase II/histidine kinase"/>
    <property type="match status" value="1"/>
</dbReference>
<evidence type="ECO:0000256" key="2">
    <source>
        <dbReference type="ARBA" id="ARBA00004141"/>
    </source>
</evidence>
<protein>
    <recommendedName>
        <fullName evidence="3">histidine kinase</fullName>
        <ecNumber evidence="3">2.7.13.3</ecNumber>
    </recommendedName>
</protein>
<accession>A0A124FU33</accession>
<dbReference type="Gene3D" id="1.10.287.130">
    <property type="match status" value="1"/>
</dbReference>
<keyword evidence="6 10" id="KW-0812">Transmembrane</keyword>
<evidence type="ECO:0000313" key="14">
    <source>
        <dbReference type="EMBL" id="KUK67286.1"/>
    </source>
</evidence>
<reference evidence="13 18" key="3">
    <citation type="journal article" date="2018" name="Nat. Biotechnol.">
        <title>A standardized bacterial taxonomy based on genome phylogeny substantially revises the tree of life.</title>
        <authorList>
            <person name="Parks D.H."/>
            <person name="Chuvochina M."/>
            <person name="Waite D.W."/>
            <person name="Rinke C."/>
            <person name="Skarshewski A."/>
            <person name="Chaumeil P.A."/>
            <person name="Hugenholtz P."/>
        </authorList>
    </citation>
    <scope>NUCLEOTIDE SEQUENCE [LARGE SCALE GENOMIC DNA]</scope>
    <source>
        <strain evidence="13">UBA9905</strain>
    </source>
</reference>
<dbReference type="GO" id="GO:0016020">
    <property type="term" value="C:membrane"/>
    <property type="evidence" value="ECO:0007669"/>
    <property type="project" value="UniProtKB-SubCell"/>
</dbReference>
<reference evidence="16 17" key="2">
    <citation type="journal article" date="2015" name="MBio">
        <title>Genome-Resolved Metagenomic Analysis Reveals Roles for Candidate Phyla and Other Microbial Community Members in Biogeochemical Transformations in Oil Reservoirs.</title>
        <authorList>
            <person name="Hu P."/>
            <person name="Tom L."/>
            <person name="Singh A."/>
            <person name="Thomas B.C."/>
            <person name="Baker B.J."/>
            <person name="Piceno Y.M."/>
            <person name="Andersen G.L."/>
            <person name="Banfield J.F."/>
        </authorList>
    </citation>
    <scope>NUCLEOTIDE SEQUENCE [LARGE SCALE GENOMIC DNA]</scope>
</reference>
<organism evidence="14 16">
    <name type="scientific">Mesotoga infera</name>
    <dbReference type="NCBI Taxonomy" id="1236046"/>
    <lineage>
        <taxon>Bacteria</taxon>
        <taxon>Thermotogati</taxon>
        <taxon>Thermotogota</taxon>
        <taxon>Thermotogae</taxon>
        <taxon>Kosmotogales</taxon>
        <taxon>Kosmotogaceae</taxon>
        <taxon>Mesotoga</taxon>
    </lineage>
</organism>
<evidence type="ECO:0000256" key="6">
    <source>
        <dbReference type="ARBA" id="ARBA00022692"/>
    </source>
</evidence>
<keyword evidence="5" id="KW-0808">Transferase</keyword>
<dbReference type="InterPro" id="IPR003661">
    <property type="entry name" value="HisK_dim/P_dom"/>
</dbReference>
<evidence type="ECO:0000256" key="8">
    <source>
        <dbReference type="ARBA" id="ARBA00022989"/>
    </source>
</evidence>
<dbReference type="InterPro" id="IPR036097">
    <property type="entry name" value="HisK_dim/P_sf"/>
</dbReference>
<evidence type="ECO:0000259" key="11">
    <source>
        <dbReference type="PROSITE" id="PS50109"/>
    </source>
</evidence>
<dbReference type="PANTHER" id="PTHR45528">
    <property type="entry name" value="SENSOR HISTIDINE KINASE CPXA"/>
    <property type="match status" value="1"/>
</dbReference>
<dbReference type="Pfam" id="PF02518">
    <property type="entry name" value="HATPase_c"/>
    <property type="match status" value="1"/>
</dbReference>
<dbReference type="GO" id="GO:0000155">
    <property type="term" value="F:phosphorelay sensor kinase activity"/>
    <property type="evidence" value="ECO:0007669"/>
    <property type="project" value="InterPro"/>
</dbReference>
<evidence type="ECO:0000313" key="13">
    <source>
        <dbReference type="EMBL" id="HCO69171.1"/>
    </source>
</evidence>
<dbReference type="EMBL" id="LGGW01000070">
    <property type="protein sequence ID" value="KUK89733.1"/>
    <property type="molecule type" value="Genomic_DNA"/>
</dbReference>
<dbReference type="Proteomes" id="UP000054260">
    <property type="component" value="Unassembled WGS sequence"/>
</dbReference>
<comment type="caution">
    <text evidence="14">The sequence shown here is derived from an EMBL/GenBank/DDBJ whole genome shotgun (WGS) entry which is preliminary data.</text>
</comment>
<dbReference type="CDD" id="cd00082">
    <property type="entry name" value="HisKA"/>
    <property type="match status" value="1"/>
</dbReference>
<dbReference type="PANTHER" id="PTHR45528:SF12">
    <property type="entry name" value="SENSOR HISTIDINE KINASE ARSS"/>
    <property type="match status" value="1"/>
</dbReference>
<evidence type="ECO:0000259" key="12">
    <source>
        <dbReference type="PROSITE" id="PS50885"/>
    </source>
</evidence>
<dbReference type="SUPFAM" id="SSF47384">
    <property type="entry name" value="Homodimeric domain of signal transducing histidine kinase"/>
    <property type="match status" value="1"/>
</dbReference>
<comment type="catalytic activity">
    <reaction evidence="1">
        <text>ATP + protein L-histidine = ADP + protein N-phospho-L-histidine.</text>
        <dbReference type="EC" id="2.7.13.3"/>
    </reaction>
</comment>
<dbReference type="SMART" id="SM00304">
    <property type="entry name" value="HAMP"/>
    <property type="match status" value="1"/>
</dbReference>
<dbReference type="InterPro" id="IPR003660">
    <property type="entry name" value="HAMP_dom"/>
</dbReference>
<dbReference type="SMART" id="SM00388">
    <property type="entry name" value="HisKA"/>
    <property type="match status" value="1"/>
</dbReference>
<evidence type="ECO:0000256" key="5">
    <source>
        <dbReference type="ARBA" id="ARBA00022679"/>
    </source>
</evidence>
<keyword evidence="8 10" id="KW-1133">Transmembrane helix</keyword>
<dbReference type="InterPro" id="IPR003594">
    <property type="entry name" value="HATPase_dom"/>
</dbReference>
<dbReference type="PRINTS" id="PR00344">
    <property type="entry name" value="BCTRLSENSOR"/>
</dbReference>
<evidence type="ECO:0000256" key="10">
    <source>
        <dbReference type="SAM" id="Phobius"/>
    </source>
</evidence>
<dbReference type="Gene3D" id="3.30.565.10">
    <property type="entry name" value="Histidine kinase-like ATPase, C-terminal domain"/>
    <property type="match status" value="1"/>
</dbReference>
<dbReference type="InterPro" id="IPR050398">
    <property type="entry name" value="HssS/ArlS-like"/>
</dbReference>
<dbReference type="Gene3D" id="6.10.340.10">
    <property type="match status" value="1"/>
</dbReference>
<dbReference type="EMBL" id="DQBS01000027">
    <property type="protein sequence ID" value="HCO69171.1"/>
    <property type="molecule type" value="Genomic_DNA"/>
</dbReference>
<gene>
    <name evidence="13" type="ORF">DIT26_01060</name>
    <name evidence="14" type="ORF">XD86_0824</name>
    <name evidence="15" type="ORF">XE02_0882</name>
</gene>
<keyword evidence="7 14" id="KW-0418">Kinase</keyword>
<proteinExistence type="predicted"/>
<dbReference type="SMART" id="SM00387">
    <property type="entry name" value="HATPase_c"/>
    <property type="match status" value="1"/>
</dbReference>
<dbReference type="Proteomes" id="UP000264215">
    <property type="component" value="Unassembled WGS sequence"/>
</dbReference>
<feature type="transmembrane region" description="Helical" evidence="10">
    <location>
        <begin position="139"/>
        <end position="161"/>
    </location>
</feature>